<dbReference type="AlphaFoldDB" id="A0A1Q9ENX9"/>
<dbReference type="EMBL" id="LSRX01000103">
    <property type="protein sequence ID" value="OLQ09146.1"/>
    <property type="molecule type" value="Genomic_DNA"/>
</dbReference>
<accession>A0A1Q9ENX9</accession>
<evidence type="ECO:0000313" key="3">
    <source>
        <dbReference type="Proteomes" id="UP000186817"/>
    </source>
</evidence>
<reference evidence="2 3" key="1">
    <citation type="submission" date="2016-02" db="EMBL/GenBank/DDBJ databases">
        <title>Genome analysis of coral dinoflagellate symbionts highlights evolutionary adaptations to a symbiotic lifestyle.</title>
        <authorList>
            <person name="Aranda M."/>
            <person name="Li Y."/>
            <person name="Liew Y.J."/>
            <person name="Baumgarten S."/>
            <person name="Simakov O."/>
            <person name="Wilson M."/>
            <person name="Piel J."/>
            <person name="Ashoor H."/>
            <person name="Bougouffa S."/>
            <person name="Bajic V.B."/>
            <person name="Ryu T."/>
            <person name="Ravasi T."/>
            <person name="Bayer T."/>
            <person name="Micklem G."/>
            <person name="Kim H."/>
            <person name="Bhak J."/>
            <person name="Lajeunesse T.C."/>
            <person name="Voolstra C.R."/>
        </authorList>
    </citation>
    <scope>NUCLEOTIDE SEQUENCE [LARGE SCALE GENOMIC DNA]</scope>
    <source>
        <strain evidence="2 3">CCMP2467</strain>
    </source>
</reference>
<comment type="caution">
    <text evidence="2">The sequence shown here is derived from an EMBL/GenBank/DDBJ whole genome shotgun (WGS) entry which is preliminary data.</text>
</comment>
<evidence type="ECO:0000313" key="2">
    <source>
        <dbReference type="EMBL" id="OLQ09146.1"/>
    </source>
</evidence>
<name>A0A1Q9ENX9_SYMMI</name>
<sequence>MQDGSGCAQWPSCFERLARMKPRKDGLREAETMAMAYKPEAGVEMPDKRVLFQGLADTGPSTRSGEAARHPVERLLIDHSRREQQEEMRNKALE</sequence>
<proteinExistence type="predicted"/>
<protein>
    <submittedName>
        <fullName evidence="2">Uncharacterized protein</fullName>
    </submittedName>
</protein>
<organism evidence="2 3">
    <name type="scientific">Symbiodinium microadriaticum</name>
    <name type="common">Dinoflagellate</name>
    <name type="synonym">Zooxanthella microadriatica</name>
    <dbReference type="NCBI Taxonomy" id="2951"/>
    <lineage>
        <taxon>Eukaryota</taxon>
        <taxon>Sar</taxon>
        <taxon>Alveolata</taxon>
        <taxon>Dinophyceae</taxon>
        <taxon>Suessiales</taxon>
        <taxon>Symbiodiniaceae</taxon>
        <taxon>Symbiodinium</taxon>
    </lineage>
</organism>
<feature type="compositionally biased region" description="Basic and acidic residues" evidence="1">
    <location>
        <begin position="66"/>
        <end position="94"/>
    </location>
</feature>
<gene>
    <name evidence="2" type="ORF">AK812_SmicGene7265</name>
</gene>
<evidence type="ECO:0000256" key="1">
    <source>
        <dbReference type="SAM" id="MobiDB-lite"/>
    </source>
</evidence>
<dbReference type="Proteomes" id="UP000186817">
    <property type="component" value="Unassembled WGS sequence"/>
</dbReference>
<dbReference type="OrthoDB" id="15001at2759"/>
<feature type="region of interest" description="Disordered" evidence="1">
    <location>
        <begin position="55"/>
        <end position="94"/>
    </location>
</feature>
<keyword evidence="3" id="KW-1185">Reference proteome</keyword>